<evidence type="ECO:0000256" key="9">
    <source>
        <dbReference type="SAM" id="MobiDB-lite"/>
    </source>
</evidence>
<dbReference type="InterPro" id="IPR017930">
    <property type="entry name" value="Myb_dom"/>
</dbReference>
<organism evidence="12 13">
    <name type="scientific">Erythranthe guttata</name>
    <name type="common">Yellow monkey flower</name>
    <name type="synonym">Mimulus guttatus</name>
    <dbReference type="NCBI Taxonomy" id="4155"/>
    <lineage>
        <taxon>Eukaryota</taxon>
        <taxon>Viridiplantae</taxon>
        <taxon>Streptophyta</taxon>
        <taxon>Embryophyta</taxon>
        <taxon>Tracheophyta</taxon>
        <taxon>Spermatophyta</taxon>
        <taxon>Magnoliopsida</taxon>
        <taxon>eudicotyledons</taxon>
        <taxon>Gunneridae</taxon>
        <taxon>Pentapetalae</taxon>
        <taxon>asterids</taxon>
        <taxon>lamiids</taxon>
        <taxon>Lamiales</taxon>
        <taxon>Phrymaceae</taxon>
        <taxon>Erythranthe</taxon>
    </lineage>
</organism>
<dbReference type="InterPro" id="IPR001789">
    <property type="entry name" value="Sig_transdc_resp-reg_receiver"/>
</dbReference>
<feature type="region of interest" description="Disordered" evidence="9">
    <location>
        <begin position="354"/>
        <end position="376"/>
    </location>
</feature>
<accession>A0A022RVJ0</accession>
<feature type="domain" description="HTH myb-type" evidence="11">
    <location>
        <begin position="180"/>
        <end position="231"/>
    </location>
</feature>
<keyword evidence="5" id="KW-0010">Activator</keyword>
<keyword evidence="2" id="KW-0597">Phosphoprotein</keyword>
<dbReference type="GO" id="GO:0005634">
    <property type="term" value="C:nucleus"/>
    <property type="evidence" value="ECO:0000318"/>
    <property type="project" value="GO_Central"/>
</dbReference>
<feature type="compositionally biased region" description="Acidic residues" evidence="9">
    <location>
        <begin position="362"/>
        <end position="376"/>
    </location>
</feature>
<dbReference type="EMBL" id="KI630271">
    <property type="protein sequence ID" value="EYU42940.1"/>
    <property type="molecule type" value="Genomic_DNA"/>
</dbReference>
<dbReference type="GO" id="GO:0003700">
    <property type="term" value="F:DNA-binding transcription factor activity"/>
    <property type="evidence" value="ECO:0000318"/>
    <property type="project" value="GO_Central"/>
</dbReference>
<gene>
    <name evidence="12" type="ORF">MIMGU_mgv1a008358mg</name>
</gene>
<dbReference type="SUPFAM" id="SSF52172">
    <property type="entry name" value="CheY-like"/>
    <property type="match status" value="1"/>
</dbReference>
<dbReference type="PROSITE" id="PS51294">
    <property type="entry name" value="HTH_MYB"/>
    <property type="match status" value="1"/>
</dbReference>
<proteinExistence type="predicted"/>
<dbReference type="InterPro" id="IPR045279">
    <property type="entry name" value="ARR-like"/>
</dbReference>
<dbReference type="GO" id="GO:0009736">
    <property type="term" value="P:cytokinin-activated signaling pathway"/>
    <property type="evidence" value="ECO:0007669"/>
    <property type="project" value="InterPro"/>
</dbReference>
<dbReference type="SMR" id="A0A022RVJ0"/>
<evidence type="ECO:0000313" key="12">
    <source>
        <dbReference type="EMBL" id="EYU42940.1"/>
    </source>
</evidence>
<evidence type="ECO:0000313" key="13">
    <source>
        <dbReference type="Proteomes" id="UP000030748"/>
    </source>
</evidence>
<dbReference type="InterPro" id="IPR009057">
    <property type="entry name" value="Homeodomain-like_sf"/>
</dbReference>
<evidence type="ECO:0000259" key="10">
    <source>
        <dbReference type="PROSITE" id="PS50110"/>
    </source>
</evidence>
<reference evidence="12 13" key="1">
    <citation type="journal article" date="2013" name="Proc. Natl. Acad. Sci. U.S.A.">
        <title>Fine-scale variation in meiotic recombination in Mimulus inferred from population shotgun sequencing.</title>
        <authorList>
            <person name="Hellsten U."/>
            <person name="Wright K.M."/>
            <person name="Jenkins J."/>
            <person name="Shu S."/>
            <person name="Yuan Y."/>
            <person name="Wessler S.R."/>
            <person name="Schmutz J."/>
            <person name="Willis J.H."/>
            <person name="Rokhsar D.S."/>
        </authorList>
    </citation>
    <scope>NUCLEOTIDE SEQUENCE [LARGE SCALE GENOMIC DNA]</scope>
    <source>
        <strain evidence="13">cv. DUN x IM62</strain>
    </source>
</reference>
<evidence type="ECO:0000256" key="2">
    <source>
        <dbReference type="ARBA" id="ARBA00022553"/>
    </source>
</evidence>
<dbReference type="Pfam" id="PF00249">
    <property type="entry name" value="Myb_DNA-binding"/>
    <property type="match status" value="1"/>
</dbReference>
<dbReference type="Pfam" id="PF00072">
    <property type="entry name" value="Response_reg"/>
    <property type="match status" value="1"/>
</dbReference>
<protein>
    <submittedName>
        <fullName evidence="12">Uncharacterized protein</fullName>
    </submittedName>
</protein>
<evidence type="ECO:0000256" key="8">
    <source>
        <dbReference type="PROSITE-ProRule" id="PRU00169"/>
    </source>
</evidence>
<dbReference type="PANTHER" id="PTHR43874">
    <property type="entry name" value="TWO-COMPONENT RESPONSE REGULATOR"/>
    <property type="match status" value="1"/>
</dbReference>
<dbReference type="GO" id="GO:0000160">
    <property type="term" value="P:phosphorelay signal transduction system"/>
    <property type="evidence" value="ECO:0007669"/>
    <property type="project" value="UniProtKB-KW"/>
</dbReference>
<dbReference type="InterPro" id="IPR011006">
    <property type="entry name" value="CheY-like_superfamily"/>
</dbReference>
<feature type="domain" description="Response regulatory" evidence="10">
    <location>
        <begin position="6"/>
        <end position="120"/>
    </location>
</feature>
<dbReference type="PANTHER" id="PTHR43874:SF87">
    <property type="entry name" value="HTH MYB-TYPE DOMAIN-CONTAINING PROTEIN"/>
    <property type="match status" value="1"/>
</dbReference>
<dbReference type="NCBIfam" id="TIGR01557">
    <property type="entry name" value="myb_SHAQKYF"/>
    <property type="match status" value="1"/>
</dbReference>
<dbReference type="Proteomes" id="UP000030748">
    <property type="component" value="Unassembled WGS sequence"/>
</dbReference>
<evidence type="ECO:0000259" key="11">
    <source>
        <dbReference type="PROSITE" id="PS51294"/>
    </source>
</evidence>
<dbReference type="SMART" id="SM00448">
    <property type="entry name" value="REC"/>
    <property type="match status" value="1"/>
</dbReference>
<feature type="region of interest" description="Disordered" evidence="9">
    <location>
        <begin position="231"/>
        <end position="274"/>
    </location>
</feature>
<keyword evidence="4" id="KW-0805">Transcription regulation</keyword>
<dbReference type="InterPro" id="IPR006447">
    <property type="entry name" value="Myb_dom_plants"/>
</dbReference>
<keyword evidence="7" id="KW-0539">Nucleus</keyword>
<evidence type="ECO:0000256" key="5">
    <source>
        <dbReference type="ARBA" id="ARBA00023159"/>
    </source>
</evidence>
<dbReference type="STRING" id="4155.A0A022RVJ0"/>
<keyword evidence="3" id="KW-0902">Two-component regulatory system</keyword>
<evidence type="ECO:0000256" key="3">
    <source>
        <dbReference type="ARBA" id="ARBA00023012"/>
    </source>
</evidence>
<dbReference type="PROSITE" id="PS50110">
    <property type="entry name" value="RESPONSE_REGULATORY"/>
    <property type="match status" value="1"/>
</dbReference>
<keyword evidence="13" id="KW-1185">Reference proteome</keyword>
<evidence type="ECO:0000256" key="1">
    <source>
        <dbReference type="ARBA" id="ARBA00004123"/>
    </source>
</evidence>
<dbReference type="InterPro" id="IPR001005">
    <property type="entry name" value="SANT/Myb"/>
</dbReference>
<dbReference type="PhylomeDB" id="A0A022RVJ0"/>
<dbReference type="SUPFAM" id="SSF46689">
    <property type="entry name" value="Homeodomain-like"/>
    <property type="match status" value="1"/>
</dbReference>
<comment type="caution">
    <text evidence="8">Lacks conserved residue(s) required for the propagation of feature annotation.</text>
</comment>
<evidence type="ECO:0000256" key="6">
    <source>
        <dbReference type="ARBA" id="ARBA00023163"/>
    </source>
</evidence>
<name>A0A022RVJ0_ERYGU</name>
<evidence type="ECO:0000256" key="7">
    <source>
        <dbReference type="ARBA" id="ARBA00023242"/>
    </source>
</evidence>
<feature type="region of interest" description="Disordered" evidence="9">
    <location>
        <begin position="134"/>
        <end position="168"/>
    </location>
</feature>
<dbReference type="GO" id="GO:0003677">
    <property type="term" value="F:DNA binding"/>
    <property type="evidence" value="ECO:0007669"/>
    <property type="project" value="InterPro"/>
</dbReference>
<keyword evidence="6" id="KW-0804">Transcription</keyword>
<dbReference type="FunFam" id="1.10.10.60:FF:000007">
    <property type="entry name" value="Two-component response regulator"/>
    <property type="match status" value="1"/>
</dbReference>
<evidence type="ECO:0000256" key="4">
    <source>
        <dbReference type="ARBA" id="ARBA00023015"/>
    </source>
</evidence>
<sequence>MAHKIHVLLVEHDVKDLDKTINMLNYFSYEVTHVNLASAALSILSKSKIKIDLVMMNMNSPDSCGFQLLQDATKRNLLVILMSNDDDCETTTRALHQGAFLRIKKPVTMQMTGYLWQHVLREKTRRQLREKTIGFNSQDFRDQEEGNQNNYKNVGGRKKKTNSGSQNDDDMLNKKVWIEWTEELHYKFVDAVIQLGEGRCYPKEILELMNEPRLTRMQVASHLQKCRKANWLPPGARKSKSTNMESTPPKNKARRSKTERFGSMPFIDNDEFNPRSRKYNHGANIDPPSSEVFNMGRFFGAGEPSIAYGSQNAPPSDLTDDTFDVSDTDSMVQILSEFDQDLEMDHKLNEMTTVTNATSDWSQEEEESVNDEEIEG</sequence>
<dbReference type="AlphaFoldDB" id="A0A022RVJ0"/>
<dbReference type="eggNOG" id="KOG1601">
    <property type="taxonomic scope" value="Eukaryota"/>
</dbReference>
<dbReference type="Gene3D" id="1.10.10.60">
    <property type="entry name" value="Homeodomain-like"/>
    <property type="match status" value="1"/>
</dbReference>
<comment type="subcellular location">
    <subcellularLocation>
        <location evidence="1">Nucleus</location>
    </subcellularLocation>
</comment>
<dbReference type="Gene3D" id="3.40.50.2300">
    <property type="match status" value="1"/>
</dbReference>